<name>I7ZGK1_9GAMM</name>
<reference evidence="1 2" key="1">
    <citation type="journal article" date="2012" name="J. Bacteriol.">
        <title>Genome Sequence of n-Alkane-Degrading Hydrocarboniphaga effusa Strain AP103T (ATCC BAA-332T).</title>
        <authorList>
            <person name="Chang H.K."/>
            <person name="Zylstra G.J."/>
            <person name="Chae J.C."/>
        </authorList>
    </citation>
    <scope>NUCLEOTIDE SEQUENCE [LARGE SCALE GENOMIC DNA]</scope>
    <source>
        <strain evidence="1 2">AP103</strain>
    </source>
</reference>
<protein>
    <submittedName>
        <fullName evidence="1">Uncharacterized protein</fullName>
    </submittedName>
</protein>
<comment type="caution">
    <text evidence="1">The sequence shown here is derived from an EMBL/GenBank/DDBJ whole genome shotgun (WGS) entry which is preliminary data.</text>
</comment>
<evidence type="ECO:0000313" key="1">
    <source>
        <dbReference type="EMBL" id="EIT71009.1"/>
    </source>
</evidence>
<accession>I7ZGK1</accession>
<gene>
    <name evidence="1" type="ORF">WQQ_11460</name>
</gene>
<keyword evidence="2" id="KW-1185">Reference proteome</keyword>
<evidence type="ECO:0000313" key="2">
    <source>
        <dbReference type="Proteomes" id="UP000003704"/>
    </source>
</evidence>
<dbReference type="AlphaFoldDB" id="I7ZGK1"/>
<dbReference type="Proteomes" id="UP000003704">
    <property type="component" value="Unassembled WGS sequence"/>
</dbReference>
<organism evidence="1 2">
    <name type="scientific">Hydrocarboniphaga effusa AP103</name>
    <dbReference type="NCBI Taxonomy" id="1172194"/>
    <lineage>
        <taxon>Bacteria</taxon>
        <taxon>Pseudomonadati</taxon>
        <taxon>Pseudomonadota</taxon>
        <taxon>Gammaproteobacteria</taxon>
        <taxon>Nevskiales</taxon>
        <taxon>Nevskiaceae</taxon>
        <taxon>Hydrocarboniphaga</taxon>
    </lineage>
</organism>
<proteinExistence type="predicted"/>
<dbReference type="EMBL" id="AKGD01000001">
    <property type="protein sequence ID" value="EIT71009.1"/>
    <property type="molecule type" value="Genomic_DNA"/>
</dbReference>
<sequence length="43" mass="4504">MVRIWGADFGGKRSFCGRAVTSVKPAQRDDADASSCSIESIAG</sequence>